<gene>
    <name evidence="5" type="ORF">G6N73_13665</name>
</gene>
<dbReference type="PRINTS" id="PR00038">
    <property type="entry name" value="HTHLUXR"/>
</dbReference>
<dbReference type="InterPro" id="IPR016032">
    <property type="entry name" value="Sig_transdc_resp-reg_C-effctor"/>
</dbReference>
<dbReference type="PANTHER" id="PTHR44688">
    <property type="entry name" value="DNA-BINDING TRANSCRIPTIONAL ACTIVATOR DEVR_DOSR"/>
    <property type="match status" value="1"/>
</dbReference>
<keyword evidence="1" id="KW-0805">Transcription regulation</keyword>
<evidence type="ECO:0000256" key="2">
    <source>
        <dbReference type="ARBA" id="ARBA00023125"/>
    </source>
</evidence>
<comment type="caution">
    <text evidence="5">The sequence shown here is derived from an EMBL/GenBank/DDBJ whole genome shotgun (WGS) entry which is preliminary data.</text>
</comment>
<evidence type="ECO:0000256" key="1">
    <source>
        <dbReference type="ARBA" id="ARBA00023015"/>
    </source>
</evidence>
<dbReference type="AlphaFoldDB" id="A0A6G4WBP3"/>
<keyword evidence="3" id="KW-0804">Transcription</keyword>
<accession>A0A6G4WBP3</accession>
<sequence length="70" mass="7764">MCAITKKTNVAFTERERQVLATLLRGLPNKVIASELNLSPNTVKSHISRIMQKLHAKNRTEAVVLSQHAG</sequence>
<dbReference type="Proteomes" id="UP001642900">
    <property type="component" value="Unassembled WGS sequence"/>
</dbReference>
<proteinExistence type="predicted"/>
<reference evidence="5 6" key="1">
    <citation type="submission" date="2020-02" db="EMBL/GenBank/DDBJ databases">
        <title>Genome sequence of strain CCNWXJ40-4.</title>
        <authorList>
            <person name="Gao J."/>
            <person name="Sun J."/>
        </authorList>
    </citation>
    <scope>NUCLEOTIDE SEQUENCE [LARGE SCALE GENOMIC DNA]</scope>
    <source>
        <strain evidence="5 6">CCNWXJ 40-4</strain>
    </source>
</reference>
<evidence type="ECO:0000313" key="5">
    <source>
        <dbReference type="EMBL" id="NGO52215.1"/>
    </source>
</evidence>
<dbReference type="Gene3D" id="1.10.10.10">
    <property type="entry name" value="Winged helix-like DNA-binding domain superfamily/Winged helix DNA-binding domain"/>
    <property type="match status" value="1"/>
</dbReference>
<dbReference type="GO" id="GO:0006355">
    <property type="term" value="P:regulation of DNA-templated transcription"/>
    <property type="evidence" value="ECO:0007669"/>
    <property type="project" value="InterPro"/>
</dbReference>
<evidence type="ECO:0000259" key="4">
    <source>
        <dbReference type="PROSITE" id="PS50043"/>
    </source>
</evidence>
<keyword evidence="2" id="KW-0238">DNA-binding</keyword>
<dbReference type="InterPro" id="IPR000792">
    <property type="entry name" value="Tscrpt_reg_LuxR_C"/>
</dbReference>
<organism evidence="5 6">
    <name type="scientific">Allomesorhizobium camelthorni</name>
    <dbReference type="NCBI Taxonomy" id="475069"/>
    <lineage>
        <taxon>Bacteria</taxon>
        <taxon>Pseudomonadati</taxon>
        <taxon>Pseudomonadota</taxon>
        <taxon>Alphaproteobacteria</taxon>
        <taxon>Hyphomicrobiales</taxon>
        <taxon>Phyllobacteriaceae</taxon>
        <taxon>Allomesorhizobium</taxon>
    </lineage>
</organism>
<protein>
    <submittedName>
        <fullName evidence="5">Response regulator transcription factor</fullName>
    </submittedName>
</protein>
<dbReference type="Pfam" id="PF00196">
    <property type="entry name" value="GerE"/>
    <property type="match status" value="1"/>
</dbReference>
<evidence type="ECO:0000313" key="6">
    <source>
        <dbReference type="Proteomes" id="UP001642900"/>
    </source>
</evidence>
<keyword evidence="6" id="KW-1185">Reference proteome</keyword>
<dbReference type="CDD" id="cd06170">
    <property type="entry name" value="LuxR_C_like"/>
    <property type="match status" value="1"/>
</dbReference>
<dbReference type="GO" id="GO:0003677">
    <property type="term" value="F:DNA binding"/>
    <property type="evidence" value="ECO:0007669"/>
    <property type="project" value="UniProtKB-KW"/>
</dbReference>
<dbReference type="SMART" id="SM00421">
    <property type="entry name" value="HTH_LUXR"/>
    <property type="match status" value="1"/>
</dbReference>
<feature type="domain" description="HTH luxR-type" evidence="4">
    <location>
        <begin position="5"/>
        <end position="70"/>
    </location>
</feature>
<dbReference type="InterPro" id="IPR036388">
    <property type="entry name" value="WH-like_DNA-bd_sf"/>
</dbReference>
<dbReference type="EMBL" id="JAAKZF010000015">
    <property type="protein sequence ID" value="NGO52215.1"/>
    <property type="molecule type" value="Genomic_DNA"/>
</dbReference>
<name>A0A6G4WBP3_9HYPH</name>
<dbReference type="PROSITE" id="PS50043">
    <property type="entry name" value="HTH_LUXR_2"/>
    <property type="match status" value="1"/>
</dbReference>
<dbReference type="PANTHER" id="PTHR44688:SF16">
    <property type="entry name" value="DNA-BINDING TRANSCRIPTIONAL ACTIVATOR DEVR_DOSR"/>
    <property type="match status" value="1"/>
</dbReference>
<dbReference type="SUPFAM" id="SSF46894">
    <property type="entry name" value="C-terminal effector domain of the bipartite response regulators"/>
    <property type="match status" value="1"/>
</dbReference>
<dbReference type="PROSITE" id="PS00622">
    <property type="entry name" value="HTH_LUXR_1"/>
    <property type="match status" value="1"/>
</dbReference>
<evidence type="ECO:0000256" key="3">
    <source>
        <dbReference type="ARBA" id="ARBA00023163"/>
    </source>
</evidence>